<proteinExistence type="predicted"/>
<dbReference type="EMBL" id="BGZK01001624">
    <property type="protein sequence ID" value="GBP83500.1"/>
    <property type="molecule type" value="Genomic_DNA"/>
</dbReference>
<evidence type="ECO:0000313" key="1">
    <source>
        <dbReference type="EMBL" id="GBP83500.1"/>
    </source>
</evidence>
<accession>A0A4C1Z737</accession>
<comment type="caution">
    <text evidence="1">The sequence shown here is derived from an EMBL/GenBank/DDBJ whole genome shotgun (WGS) entry which is preliminary data.</text>
</comment>
<sequence>MHEPEQCVLLDITFQLLRLFPEMQVQNPHQTKGLVPIDNSNSTSWQGIAPHVLKLLYTLSTPSDVNRRRVLNLITLAQMREAKRSDDYIASPSAAGRHMWVSTARDMHWTTSEGSRLGIGCHRKPSRVGFLSSYLARRRLAAAGWDKGS</sequence>
<dbReference type="OrthoDB" id="6347512at2759"/>
<keyword evidence="2" id="KW-1185">Reference proteome</keyword>
<dbReference type="Proteomes" id="UP000299102">
    <property type="component" value="Unassembled WGS sequence"/>
</dbReference>
<protein>
    <submittedName>
        <fullName evidence="1">Uncharacterized protein</fullName>
    </submittedName>
</protein>
<dbReference type="AlphaFoldDB" id="A0A4C1Z737"/>
<name>A0A4C1Z737_EUMVA</name>
<reference evidence="1 2" key="1">
    <citation type="journal article" date="2019" name="Commun. Biol.">
        <title>The bagworm genome reveals a unique fibroin gene that provides high tensile strength.</title>
        <authorList>
            <person name="Kono N."/>
            <person name="Nakamura H."/>
            <person name="Ohtoshi R."/>
            <person name="Tomita M."/>
            <person name="Numata K."/>
            <person name="Arakawa K."/>
        </authorList>
    </citation>
    <scope>NUCLEOTIDE SEQUENCE [LARGE SCALE GENOMIC DNA]</scope>
</reference>
<organism evidence="1 2">
    <name type="scientific">Eumeta variegata</name>
    <name type="common">Bagworm moth</name>
    <name type="synonym">Eumeta japonica</name>
    <dbReference type="NCBI Taxonomy" id="151549"/>
    <lineage>
        <taxon>Eukaryota</taxon>
        <taxon>Metazoa</taxon>
        <taxon>Ecdysozoa</taxon>
        <taxon>Arthropoda</taxon>
        <taxon>Hexapoda</taxon>
        <taxon>Insecta</taxon>
        <taxon>Pterygota</taxon>
        <taxon>Neoptera</taxon>
        <taxon>Endopterygota</taxon>
        <taxon>Lepidoptera</taxon>
        <taxon>Glossata</taxon>
        <taxon>Ditrysia</taxon>
        <taxon>Tineoidea</taxon>
        <taxon>Psychidae</taxon>
        <taxon>Oiketicinae</taxon>
        <taxon>Eumeta</taxon>
    </lineage>
</organism>
<evidence type="ECO:0000313" key="2">
    <source>
        <dbReference type="Proteomes" id="UP000299102"/>
    </source>
</evidence>
<gene>
    <name evidence="1" type="ORF">EVAR_86664_1</name>
</gene>